<dbReference type="SUPFAM" id="SSF53335">
    <property type="entry name" value="S-adenosyl-L-methionine-dependent methyltransferases"/>
    <property type="match status" value="1"/>
</dbReference>
<sequence>MVGGLAPTLEKGAGMQSKAHWERVYTTKAATGVSWFQEHARESVRLIAQTGAAKDAGLIDVGGGASTLVDDLLCGGYSNLTVLDLSEAALSTAKLRLGSRANEVTWRVGDVTRVDLPRHAYDVWHDRAVFHFLTQREEREAYVRAVLHAVRPGGHVIVATFADDGPDRCSGLPVMRYSADGLHAEFGVSFTLLKQQREEHRTPVGAVQKFLYCLCRKGPEQAS</sequence>
<keyword evidence="3" id="KW-1185">Reference proteome</keyword>
<accession>A2SII9</accession>
<dbReference type="Gene3D" id="3.40.50.150">
    <property type="entry name" value="Vaccinia Virus protein VP39"/>
    <property type="match status" value="1"/>
</dbReference>
<organism evidence="2 3">
    <name type="scientific">Methylibium petroleiphilum (strain ATCC BAA-1232 / LMG 22953 / PM1)</name>
    <dbReference type="NCBI Taxonomy" id="420662"/>
    <lineage>
        <taxon>Bacteria</taxon>
        <taxon>Pseudomonadati</taxon>
        <taxon>Pseudomonadota</taxon>
        <taxon>Betaproteobacteria</taxon>
        <taxon>Burkholderiales</taxon>
        <taxon>Sphaerotilaceae</taxon>
        <taxon>Methylibium</taxon>
    </lineage>
</organism>
<reference evidence="2 3" key="1">
    <citation type="journal article" date="2007" name="J. Bacteriol.">
        <title>Whole-genome analysis of the methyl tert-butyl ether-degrading beta-proteobacterium Methylibium petroleiphilum PM1.</title>
        <authorList>
            <person name="Kane S.R."/>
            <person name="Chakicherla A.Y."/>
            <person name="Chain P.S.G."/>
            <person name="Schmidt R."/>
            <person name="Shin M.W."/>
            <person name="Legler T.C."/>
            <person name="Scow K.M."/>
            <person name="Larimer F.W."/>
            <person name="Lucas S.M."/>
            <person name="Richardson P.M."/>
            <person name="Hristova K.R."/>
        </authorList>
    </citation>
    <scope>NUCLEOTIDE SEQUENCE [LARGE SCALE GENOMIC DNA]</scope>
    <source>
        <strain evidence="3">ATCC BAA-1232 / LMG 22953 / PM1</strain>
    </source>
</reference>
<dbReference type="AlphaFoldDB" id="A2SII9"/>
<dbReference type="PANTHER" id="PTHR12843">
    <property type="entry name" value="PROTEIN-LYSINE N-METHYLTRANSFERASE METTL10"/>
    <property type="match status" value="1"/>
</dbReference>
<name>A2SII9_METPP</name>
<dbReference type="EMBL" id="CP000555">
    <property type="protein sequence ID" value="ABM95378.1"/>
    <property type="molecule type" value="Genomic_DNA"/>
</dbReference>
<proteinExistence type="predicted"/>
<dbReference type="KEGG" id="mpt:Mpe_A2423"/>
<protein>
    <recommendedName>
        <fullName evidence="1">Methyltransferase type 11 domain-containing protein</fullName>
    </recommendedName>
</protein>
<dbReference type="CDD" id="cd02440">
    <property type="entry name" value="AdoMet_MTases"/>
    <property type="match status" value="1"/>
</dbReference>
<dbReference type="Pfam" id="PF08241">
    <property type="entry name" value="Methyltransf_11"/>
    <property type="match status" value="1"/>
</dbReference>
<dbReference type="GO" id="GO:0008757">
    <property type="term" value="F:S-adenosylmethionine-dependent methyltransferase activity"/>
    <property type="evidence" value="ECO:0007669"/>
    <property type="project" value="InterPro"/>
</dbReference>
<dbReference type="Proteomes" id="UP000000366">
    <property type="component" value="Chromosome"/>
</dbReference>
<evidence type="ECO:0000313" key="2">
    <source>
        <dbReference type="EMBL" id="ABM95378.1"/>
    </source>
</evidence>
<dbReference type="STRING" id="420662.Mpe_A2423"/>
<feature type="domain" description="Methyltransferase type 11" evidence="1">
    <location>
        <begin position="60"/>
        <end position="158"/>
    </location>
</feature>
<evidence type="ECO:0000313" key="3">
    <source>
        <dbReference type="Proteomes" id="UP000000366"/>
    </source>
</evidence>
<dbReference type="eggNOG" id="COG0500">
    <property type="taxonomic scope" value="Bacteria"/>
</dbReference>
<dbReference type="HOGENOM" id="CLU_082414_0_0_4"/>
<gene>
    <name evidence="2" type="ordered locus">Mpe_A2423</name>
</gene>
<dbReference type="InterPro" id="IPR029063">
    <property type="entry name" value="SAM-dependent_MTases_sf"/>
</dbReference>
<dbReference type="PANTHER" id="PTHR12843:SF5">
    <property type="entry name" value="EEF1A LYSINE METHYLTRANSFERASE 2"/>
    <property type="match status" value="1"/>
</dbReference>
<evidence type="ECO:0000259" key="1">
    <source>
        <dbReference type="Pfam" id="PF08241"/>
    </source>
</evidence>
<dbReference type="InterPro" id="IPR013216">
    <property type="entry name" value="Methyltransf_11"/>
</dbReference>